<dbReference type="PROSITE" id="PS50280">
    <property type="entry name" value="SET"/>
    <property type="match status" value="1"/>
</dbReference>
<dbReference type="Proteomes" id="UP000008021">
    <property type="component" value="Chromosome 10"/>
</dbReference>
<name>A0A0E0EZP5_9ORYZ</name>
<dbReference type="Gene3D" id="2.170.270.10">
    <property type="entry name" value="SET domain"/>
    <property type="match status" value="1"/>
</dbReference>
<sequence>MNEPTSLDRNPPRWRRLETSAGDAGGSHAAAEGVEPLPLLASPVALPISRLLRSCALSRRTSSAEPWAQSPSAACCCPQPTHSSSPMERLKSAVPAELRRAVGEGAAADLPSTTSRLLAFLEALPLFRQVIGELTDTELALCRKDKGRAAELKGKGNACFSKREFEQALGFYSQALRYFPISPDGTDASLIATLYVNRASTMHKLGLLEECLRDCDRAISVSPNYAKAWYRRGMVNASFKNYSSSIHDLEVALSMEVTSSGKSNIEQELKLILQKHQNVNEVGTSSSNCINADMQHTEQQPKVILECTSTPNKGRGMTSPNDISPASLIHAEDPLAVIILKSCRDTHCHYCFSEAPADVVFCTSCTIPIYCSNRCQEKAIGQMSCNQNTRLESNNNVVDIAKLSVTSTKSKTPDSKQIAEHRHECGGVHWAAVLPADIVLAGRIMAQYIEKQLLAGKRSTISGPNLDLVHHYDQDSSASKFESHIYATVLLLCLQSYYKSGVTWAEDSLSQLVLLICQIKVNSIAIVHMKSMDGGKVLTKGFSGFSGAFMCSVEQVRVAQAIYMSGSFFNHSCRPNIHAYFHSRTLILRSTEYIKAGSPIELSYGPQVGEMDLPERQKSLRENYYFSCGCSSCSVLSLSDLVMNSFCCPQSNCLGAVSELIHHRHKENFVHVSIGESDVCTLSLPDVSKFDEDIVKVGKLFFKSDTMFNIDPGFCMSCRSQLDFSSAVAMSDRATSKINRLKELPSLDNVPEVLVAEALQSLEQIEKLRHPYSKALAQAHDTIAEAFAKVGDQEQARKHCEASIKILEKLYHPRHITIAHELIKLVSIELSMGDGASAAAAFARADAIFSLYYGPDVKRILPYVDALRRTVSERCAMYYAGAETP</sequence>
<evidence type="ECO:0000256" key="1">
    <source>
        <dbReference type="SAM" id="MobiDB-lite"/>
    </source>
</evidence>
<keyword evidence="4" id="KW-1185">Reference proteome</keyword>
<dbReference type="PANTHER" id="PTHR47337:SF1">
    <property type="entry name" value="TETRATRICOPEPTIDE REPEAT (TPR)-LIKE SUPERFAMILY PROTEIN"/>
    <property type="match status" value="1"/>
</dbReference>
<dbReference type="InterPro" id="IPR001214">
    <property type="entry name" value="SET_dom"/>
</dbReference>
<proteinExistence type="predicted"/>
<dbReference type="InterPro" id="IPR019734">
    <property type="entry name" value="TPR_rpt"/>
</dbReference>
<feature type="domain" description="SET" evidence="2">
    <location>
        <begin position="301"/>
        <end position="605"/>
    </location>
</feature>
<evidence type="ECO:0000313" key="3">
    <source>
        <dbReference type="EnsemblPlants" id="OMERI10G11770.1"/>
    </source>
</evidence>
<dbReference type="SMART" id="SM00028">
    <property type="entry name" value="TPR"/>
    <property type="match status" value="4"/>
</dbReference>
<evidence type="ECO:0000259" key="2">
    <source>
        <dbReference type="PROSITE" id="PS50280"/>
    </source>
</evidence>
<dbReference type="AlphaFoldDB" id="A0A0E0EZP5"/>
<accession>A0A0E0EZP5</accession>
<reference evidence="3" key="2">
    <citation type="submission" date="2018-05" db="EMBL/GenBank/DDBJ databases">
        <title>OmerRS3 (Oryza meridionalis Reference Sequence Version 3).</title>
        <authorList>
            <person name="Zhang J."/>
            <person name="Kudrna D."/>
            <person name="Lee S."/>
            <person name="Talag J."/>
            <person name="Welchert J."/>
            <person name="Wing R.A."/>
        </authorList>
    </citation>
    <scope>NUCLEOTIDE SEQUENCE [LARGE SCALE GENOMIC DNA]</scope>
    <source>
        <strain evidence="3">cv. OR44</strain>
    </source>
</reference>
<dbReference type="InterPro" id="IPR011990">
    <property type="entry name" value="TPR-like_helical_dom_sf"/>
</dbReference>
<dbReference type="Gene3D" id="1.25.40.10">
    <property type="entry name" value="Tetratricopeptide repeat domain"/>
    <property type="match status" value="2"/>
</dbReference>
<feature type="region of interest" description="Disordered" evidence="1">
    <location>
        <begin position="1"/>
        <end position="30"/>
    </location>
</feature>
<organism evidence="3">
    <name type="scientific">Oryza meridionalis</name>
    <dbReference type="NCBI Taxonomy" id="40149"/>
    <lineage>
        <taxon>Eukaryota</taxon>
        <taxon>Viridiplantae</taxon>
        <taxon>Streptophyta</taxon>
        <taxon>Embryophyta</taxon>
        <taxon>Tracheophyta</taxon>
        <taxon>Spermatophyta</taxon>
        <taxon>Magnoliopsida</taxon>
        <taxon>Liliopsida</taxon>
        <taxon>Poales</taxon>
        <taxon>Poaceae</taxon>
        <taxon>BOP clade</taxon>
        <taxon>Oryzoideae</taxon>
        <taxon>Oryzeae</taxon>
        <taxon>Oryzinae</taxon>
        <taxon>Oryza</taxon>
    </lineage>
</organism>
<dbReference type="STRING" id="40149.A0A0E0EZP5"/>
<dbReference type="SUPFAM" id="SSF82199">
    <property type="entry name" value="SET domain"/>
    <property type="match status" value="1"/>
</dbReference>
<reference evidence="3" key="1">
    <citation type="submission" date="2015-04" db="UniProtKB">
        <authorList>
            <consortium name="EnsemblPlants"/>
        </authorList>
    </citation>
    <scope>IDENTIFICATION</scope>
</reference>
<dbReference type="Pfam" id="PF00856">
    <property type="entry name" value="SET"/>
    <property type="match status" value="1"/>
</dbReference>
<dbReference type="Gramene" id="OMERI10G11770.1">
    <property type="protein sequence ID" value="OMERI10G11770.1"/>
    <property type="gene ID" value="OMERI10G11770"/>
</dbReference>
<evidence type="ECO:0000313" key="4">
    <source>
        <dbReference type="Proteomes" id="UP000008021"/>
    </source>
</evidence>
<dbReference type="SUPFAM" id="SSF48452">
    <property type="entry name" value="TPR-like"/>
    <property type="match status" value="1"/>
</dbReference>
<dbReference type="PANTHER" id="PTHR47337">
    <property type="entry name" value="TETRATRICOPEPTIDE REPEAT (TPR)-LIKE SUPERFAMILY PROTEIN"/>
    <property type="match status" value="1"/>
</dbReference>
<protein>
    <recommendedName>
        <fullName evidence="2">SET domain-containing protein</fullName>
    </recommendedName>
</protein>
<dbReference type="InterPro" id="IPR046341">
    <property type="entry name" value="SET_dom_sf"/>
</dbReference>
<dbReference type="EnsemblPlants" id="OMERI10G11770.1">
    <property type="protein sequence ID" value="OMERI10G11770.1"/>
    <property type="gene ID" value="OMERI10G11770"/>
</dbReference>